<organism evidence="2 3">
    <name type="scientific">Microcystis aeruginosa PCC 9432</name>
    <dbReference type="NCBI Taxonomy" id="1160280"/>
    <lineage>
        <taxon>Bacteria</taxon>
        <taxon>Bacillati</taxon>
        <taxon>Cyanobacteriota</taxon>
        <taxon>Cyanophyceae</taxon>
        <taxon>Oscillatoriophycideae</taxon>
        <taxon>Chroococcales</taxon>
        <taxon>Microcystaceae</taxon>
        <taxon>Microcystis</taxon>
    </lineage>
</organism>
<protein>
    <submittedName>
        <fullName evidence="2">Uncharacterized protein</fullName>
    </submittedName>
</protein>
<gene>
    <name evidence="2" type="ORF">MICCA_2750002</name>
</gene>
<keyword evidence="1" id="KW-0812">Transmembrane</keyword>
<evidence type="ECO:0000256" key="1">
    <source>
        <dbReference type="SAM" id="Phobius"/>
    </source>
</evidence>
<reference evidence="2 3" key="1">
    <citation type="submission" date="2012-04" db="EMBL/GenBank/DDBJ databases">
        <authorList>
            <person name="Genoscope - CEA"/>
        </authorList>
    </citation>
    <scope>NUCLEOTIDE SEQUENCE [LARGE SCALE GENOMIC DNA]</scope>
    <source>
        <strain evidence="2 3">9432</strain>
    </source>
</reference>
<dbReference type="Proteomes" id="UP000005806">
    <property type="component" value="Unassembled WGS sequence"/>
</dbReference>
<comment type="caution">
    <text evidence="2">The sequence shown here is derived from an EMBL/GenBank/DDBJ whole genome shotgun (WGS) entry which is preliminary data.</text>
</comment>
<evidence type="ECO:0000313" key="2">
    <source>
        <dbReference type="EMBL" id="CCH93072.1"/>
    </source>
</evidence>
<proteinExistence type="predicted"/>
<accession>A0A822LCW2</accession>
<dbReference type="EMBL" id="CAIH01000196">
    <property type="protein sequence ID" value="CCH93072.1"/>
    <property type="molecule type" value="Genomic_DNA"/>
</dbReference>
<feature type="transmembrane region" description="Helical" evidence="1">
    <location>
        <begin position="12"/>
        <end position="31"/>
    </location>
</feature>
<evidence type="ECO:0000313" key="3">
    <source>
        <dbReference type="Proteomes" id="UP000005806"/>
    </source>
</evidence>
<sequence>MIKKTSRKPSYTQIRCLCQIIVALIVLMLPVTNTLRLVLAFLFALIVAIMLLAYRISGVAPWQLELLKSPNHRWHFWNPYFIRSAVSDY</sequence>
<name>A0A822LCW2_MICAE</name>
<dbReference type="AlphaFoldDB" id="A0A822LCW2"/>
<feature type="transmembrane region" description="Helical" evidence="1">
    <location>
        <begin position="37"/>
        <end position="54"/>
    </location>
</feature>
<keyword evidence="1" id="KW-0472">Membrane</keyword>
<keyword evidence="1" id="KW-1133">Transmembrane helix</keyword>